<sequence>MSEEMKYCRCCMTTTFSLGFTALFLWIGLRTSSPAFSIQNFSVPALNTTSKTNTTTVAIDFRIENTNNEKGVYYDALNVTLYYAPNLSSPVGKASISEFYQGYKKKAIKHATFQDLKIPWGAAMKTVSLNKTVGFRVDLATEVRYKIFRWKTGRHKIRVHGDVSVDKQGKKTHKKPIKLKSAAPNSSGHRTCFYGFMVFLFVLLGPEFVEISLLF</sequence>
<dbReference type="OrthoDB" id="1914670at2759"/>
<organism evidence="3 4">
    <name type="scientific">Protea cynaroides</name>
    <dbReference type="NCBI Taxonomy" id="273540"/>
    <lineage>
        <taxon>Eukaryota</taxon>
        <taxon>Viridiplantae</taxon>
        <taxon>Streptophyta</taxon>
        <taxon>Embryophyta</taxon>
        <taxon>Tracheophyta</taxon>
        <taxon>Spermatophyta</taxon>
        <taxon>Magnoliopsida</taxon>
        <taxon>Proteales</taxon>
        <taxon>Proteaceae</taxon>
        <taxon>Protea</taxon>
    </lineage>
</organism>
<dbReference type="PANTHER" id="PTHR31415">
    <property type="entry name" value="OS05G0367900 PROTEIN"/>
    <property type="match status" value="1"/>
</dbReference>
<reference evidence="3" key="1">
    <citation type="journal article" date="2023" name="Plant J.">
        <title>The genome of the king protea, Protea cynaroides.</title>
        <authorList>
            <person name="Chang J."/>
            <person name="Duong T.A."/>
            <person name="Schoeman C."/>
            <person name="Ma X."/>
            <person name="Roodt D."/>
            <person name="Barker N."/>
            <person name="Li Z."/>
            <person name="Van de Peer Y."/>
            <person name="Mizrachi E."/>
        </authorList>
    </citation>
    <scope>NUCLEOTIDE SEQUENCE</scope>
    <source>
        <tissue evidence="3">Young leaves</tissue>
    </source>
</reference>
<dbReference type="EMBL" id="JAMYWD010000003">
    <property type="protein sequence ID" value="KAJ4976120.1"/>
    <property type="molecule type" value="Genomic_DNA"/>
</dbReference>
<evidence type="ECO:0000313" key="4">
    <source>
        <dbReference type="Proteomes" id="UP001141806"/>
    </source>
</evidence>
<dbReference type="GO" id="GO:0098542">
    <property type="term" value="P:defense response to other organism"/>
    <property type="evidence" value="ECO:0007669"/>
    <property type="project" value="InterPro"/>
</dbReference>
<gene>
    <name evidence="3" type="ORF">NE237_001226</name>
</gene>
<keyword evidence="2" id="KW-0472">Membrane</keyword>
<comment type="subcellular location">
    <subcellularLocation>
        <location evidence="1">Membrane</location>
    </subcellularLocation>
</comment>
<evidence type="ECO:0008006" key="5">
    <source>
        <dbReference type="Google" id="ProtNLM"/>
    </source>
</evidence>
<accession>A0A9Q0QXW0</accession>
<name>A0A9Q0QXW0_9MAGN</name>
<dbReference type="GO" id="GO:0005886">
    <property type="term" value="C:plasma membrane"/>
    <property type="evidence" value="ECO:0007669"/>
    <property type="project" value="TreeGrafter"/>
</dbReference>
<comment type="caution">
    <text evidence="3">The sequence shown here is derived from an EMBL/GenBank/DDBJ whole genome shotgun (WGS) entry which is preliminary data.</text>
</comment>
<keyword evidence="4" id="KW-1185">Reference proteome</keyword>
<protein>
    <recommendedName>
        <fullName evidence="5">Late embryogenesis abundant protein LEA-2 subgroup domain-containing protein</fullName>
    </recommendedName>
</protein>
<dbReference type="Proteomes" id="UP001141806">
    <property type="component" value="Unassembled WGS sequence"/>
</dbReference>
<evidence type="ECO:0000256" key="1">
    <source>
        <dbReference type="ARBA" id="ARBA00004370"/>
    </source>
</evidence>
<evidence type="ECO:0000256" key="2">
    <source>
        <dbReference type="ARBA" id="ARBA00023136"/>
    </source>
</evidence>
<dbReference type="InterPro" id="IPR044839">
    <property type="entry name" value="NDR1-like"/>
</dbReference>
<dbReference type="GO" id="GO:0009506">
    <property type="term" value="C:plasmodesma"/>
    <property type="evidence" value="ECO:0007669"/>
    <property type="project" value="TreeGrafter"/>
</dbReference>
<dbReference type="PANTHER" id="PTHR31415:SF52">
    <property type="entry name" value="LATE EMBRYOGENESIS ABUNDANT (LEA) HYDROXYPROLINE-RICH GLYCOPROTEIN FAMILY-RELATED"/>
    <property type="match status" value="1"/>
</dbReference>
<dbReference type="AlphaFoldDB" id="A0A9Q0QXW0"/>
<evidence type="ECO:0000313" key="3">
    <source>
        <dbReference type="EMBL" id="KAJ4976120.1"/>
    </source>
</evidence>
<proteinExistence type="predicted"/>